<feature type="domain" description="FERM" evidence="1">
    <location>
        <begin position="1"/>
        <end position="97"/>
    </location>
</feature>
<protein>
    <submittedName>
        <fullName evidence="2">E3 ubiquitin-protein ligase MYLIP-A</fullName>
    </submittedName>
</protein>
<dbReference type="CDD" id="cd17104">
    <property type="entry name" value="FERM_F1_MYLIP"/>
    <property type="match status" value="1"/>
</dbReference>
<dbReference type="SUPFAM" id="SSF54236">
    <property type="entry name" value="Ubiquitin-like"/>
    <property type="match status" value="1"/>
</dbReference>
<name>A0AAD5A6P5_SILAS</name>
<dbReference type="InterPro" id="IPR029071">
    <property type="entry name" value="Ubiquitin-like_domsf"/>
</dbReference>
<accession>A0AAD5A6P5</accession>
<comment type="caution">
    <text evidence="2">The sequence shown here is derived from an EMBL/GenBank/DDBJ whole genome shotgun (WGS) entry which is preliminary data.</text>
</comment>
<dbReference type="InterPro" id="IPR000299">
    <property type="entry name" value="FERM_domain"/>
</dbReference>
<evidence type="ECO:0000313" key="3">
    <source>
        <dbReference type="Proteomes" id="UP001205998"/>
    </source>
</evidence>
<dbReference type="InterPro" id="IPR018979">
    <property type="entry name" value="FERM_N"/>
</dbReference>
<dbReference type="Proteomes" id="UP001205998">
    <property type="component" value="Unassembled WGS sequence"/>
</dbReference>
<reference evidence="2" key="1">
    <citation type="submission" date="2018-07" db="EMBL/GenBank/DDBJ databases">
        <title>Comparative genomics of catfishes provides insights into carnivory and benthic adaptation.</title>
        <authorList>
            <person name="Zhang Y."/>
            <person name="Wang D."/>
            <person name="Peng Z."/>
            <person name="Zheng S."/>
            <person name="Shao F."/>
            <person name="Tao W."/>
        </authorList>
    </citation>
    <scope>NUCLEOTIDE SEQUENCE</scope>
    <source>
        <strain evidence="2">Chongqing</strain>
    </source>
</reference>
<sequence>MLCHVTRPDSVVMEVEVDAKANGEDCLNKVCRKLGIIEVDYFGLQFSGSKGENLWLNLRNRISQQMDSVTPCRLRLRVKFFVEPHLILQEQTRYFRF</sequence>
<dbReference type="AlphaFoldDB" id="A0AAD5A6P5"/>
<proteinExistence type="predicted"/>
<keyword evidence="3" id="KW-1185">Reference proteome</keyword>
<dbReference type="EMBL" id="MU571646">
    <property type="protein sequence ID" value="KAI5610637.1"/>
    <property type="molecule type" value="Genomic_DNA"/>
</dbReference>
<evidence type="ECO:0000259" key="1">
    <source>
        <dbReference type="PROSITE" id="PS50057"/>
    </source>
</evidence>
<dbReference type="PANTHER" id="PTHR23280:SF13">
    <property type="entry name" value="E3 UBIQUITIN-PROTEIN LIGASE MYLIP"/>
    <property type="match status" value="1"/>
</dbReference>
<gene>
    <name evidence="2" type="ORF">C0J50_12004</name>
</gene>
<dbReference type="FunFam" id="3.10.20.90:FF:000129">
    <property type="entry name" value="E3 ubiquitin-protein ligase MYLIP isoform X1"/>
    <property type="match status" value="1"/>
</dbReference>
<dbReference type="GO" id="GO:0004842">
    <property type="term" value="F:ubiquitin-protein transferase activity"/>
    <property type="evidence" value="ECO:0007669"/>
    <property type="project" value="TreeGrafter"/>
</dbReference>
<evidence type="ECO:0000313" key="2">
    <source>
        <dbReference type="EMBL" id="KAI5610637.1"/>
    </source>
</evidence>
<dbReference type="Gene3D" id="3.10.20.90">
    <property type="entry name" value="Phosphatidylinositol 3-kinase Catalytic Subunit, Chain A, domain 1"/>
    <property type="match status" value="1"/>
</dbReference>
<dbReference type="PANTHER" id="PTHR23280">
    <property type="entry name" value="4.1 G PROTEIN"/>
    <property type="match status" value="1"/>
</dbReference>
<dbReference type="GO" id="GO:0006511">
    <property type="term" value="P:ubiquitin-dependent protein catabolic process"/>
    <property type="evidence" value="ECO:0007669"/>
    <property type="project" value="TreeGrafter"/>
</dbReference>
<organism evidence="2 3">
    <name type="scientific">Silurus asotus</name>
    <name type="common">Amur catfish</name>
    <name type="synonym">Parasilurus asotus</name>
    <dbReference type="NCBI Taxonomy" id="30991"/>
    <lineage>
        <taxon>Eukaryota</taxon>
        <taxon>Metazoa</taxon>
        <taxon>Chordata</taxon>
        <taxon>Craniata</taxon>
        <taxon>Vertebrata</taxon>
        <taxon>Euteleostomi</taxon>
        <taxon>Actinopterygii</taxon>
        <taxon>Neopterygii</taxon>
        <taxon>Teleostei</taxon>
        <taxon>Ostariophysi</taxon>
        <taxon>Siluriformes</taxon>
        <taxon>Siluridae</taxon>
        <taxon>Silurus</taxon>
    </lineage>
</organism>
<dbReference type="Pfam" id="PF09379">
    <property type="entry name" value="FERM_N"/>
    <property type="match status" value="1"/>
</dbReference>
<dbReference type="PROSITE" id="PS50057">
    <property type="entry name" value="FERM_3"/>
    <property type="match status" value="1"/>
</dbReference>